<comment type="similarity">
    <text evidence="1">Belongs to the hemerythrin family.</text>
</comment>
<keyword evidence="11" id="KW-1185">Reference proteome</keyword>
<dbReference type="NCBIfam" id="TIGR00254">
    <property type="entry name" value="GGDEF"/>
    <property type="match status" value="1"/>
</dbReference>
<dbReference type="SUPFAM" id="SSF55073">
    <property type="entry name" value="Nucleotide cyclase"/>
    <property type="match status" value="1"/>
</dbReference>
<dbReference type="RefSeq" id="WP_286354695.1">
    <property type="nucleotide sequence ID" value="NZ_AP027079.1"/>
</dbReference>
<dbReference type="SMART" id="SM00267">
    <property type="entry name" value="GGDEF"/>
    <property type="match status" value="1"/>
</dbReference>
<evidence type="ECO:0000256" key="2">
    <source>
        <dbReference type="ARBA" id="ARBA00012528"/>
    </source>
</evidence>
<feature type="domain" description="PAS" evidence="7">
    <location>
        <begin position="392"/>
        <end position="463"/>
    </location>
</feature>
<dbReference type="SUPFAM" id="SSF53850">
    <property type="entry name" value="Periplasmic binding protein-like II"/>
    <property type="match status" value="1"/>
</dbReference>
<proteinExistence type="inferred from homology"/>
<dbReference type="EC" id="2.7.7.65" evidence="2"/>
<dbReference type="InterPro" id="IPR012827">
    <property type="entry name" value="Hemerythrin_metal-bd"/>
</dbReference>
<keyword evidence="4" id="KW-0408">Iron</keyword>
<feature type="transmembrane region" description="Helical" evidence="6">
    <location>
        <begin position="349"/>
        <end position="370"/>
    </location>
</feature>
<dbReference type="InterPro" id="IPR015168">
    <property type="entry name" value="SsuA/THI5"/>
</dbReference>
<dbReference type="InterPro" id="IPR013767">
    <property type="entry name" value="PAS_fold"/>
</dbReference>
<feature type="domain" description="PAC" evidence="8">
    <location>
        <begin position="472"/>
        <end position="524"/>
    </location>
</feature>
<dbReference type="Gene3D" id="3.40.190.10">
    <property type="entry name" value="Periplasmic binding protein-like II"/>
    <property type="match status" value="2"/>
</dbReference>
<dbReference type="Gene3D" id="1.20.120.50">
    <property type="entry name" value="Hemerythrin-like"/>
    <property type="match status" value="1"/>
</dbReference>
<evidence type="ECO:0000256" key="1">
    <source>
        <dbReference type="ARBA" id="ARBA00010587"/>
    </source>
</evidence>
<evidence type="ECO:0000313" key="11">
    <source>
        <dbReference type="Proteomes" id="UP001242010"/>
    </source>
</evidence>
<accession>A0ABN6UTL7</accession>
<evidence type="ECO:0000256" key="3">
    <source>
        <dbReference type="ARBA" id="ARBA00022723"/>
    </source>
</evidence>
<dbReference type="Proteomes" id="UP001242010">
    <property type="component" value="Chromosome"/>
</dbReference>
<dbReference type="PROSITE" id="PS50112">
    <property type="entry name" value="PAS"/>
    <property type="match status" value="1"/>
</dbReference>
<dbReference type="Gene3D" id="3.30.450.20">
    <property type="entry name" value="PAS domain"/>
    <property type="match status" value="1"/>
</dbReference>
<dbReference type="CDD" id="cd00130">
    <property type="entry name" value="PAS"/>
    <property type="match status" value="1"/>
</dbReference>
<dbReference type="PANTHER" id="PTHR45138">
    <property type="entry name" value="REGULATORY COMPONENTS OF SENSORY TRANSDUCTION SYSTEM"/>
    <property type="match status" value="1"/>
</dbReference>
<dbReference type="SMART" id="SM00086">
    <property type="entry name" value="PAC"/>
    <property type="match status" value="1"/>
</dbReference>
<dbReference type="InterPro" id="IPR000014">
    <property type="entry name" value="PAS"/>
</dbReference>
<dbReference type="Pfam" id="PF00990">
    <property type="entry name" value="GGDEF"/>
    <property type="match status" value="1"/>
</dbReference>
<evidence type="ECO:0000259" key="8">
    <source>
        <dbReference type="PROSITE" id="PS50113"/>
    </source>
</evidence>
<reference evidence="11" key="1">
    <citation type="journal article" date="2023" name="Int. J. Syst. Evol. Microbiol.">
        <title>Mesoterricola silvestris gen. nov., sp. nov., Mesoterricola sediminis sp. nov., Geothrix oryzae sp. nov., Geothrix edaphica sp. nov., Geothrix rubra sp. nov., and Geothrix limicola sp. nov., six novel members of Acidobacteriota isolated from soils.</title>
        <authorList>
            <person name="Itoh H."/>
            <person name="Sugisawa Y."/>
            <person name="Mise K."/>
            <person name="Xu Z."/>
            <person name="Kuniyasu M."/>
            <person name="Ushijima N."/>
            <person name="Kawano K."/>
            <person name="Kobayashi E."/>
            <person name="Shiratori Y."/>
            <person name="Masuda Y."/>
            <person name="Senoo K."/>
        </authorList>
    </citation>
    <scope>NUCLEOTIDE SEQUENCE [LARGE SCALE GENOMIC DNA]</scope>
    <source>
        <strain evidence="11">Red222</strain>
    </source>
</reference>
<evidence type="ECO:0000259" key="9">
    <source>
        <dbReference type="PROSITE" id="PS50887"/>
    </source>
</evidence>
<dbReference type="Gene3D" id="3.30.70.270">
    <property type="match status" value="1"/>
</dbReference>
<dbReference type="InterPro" id="IPR043128">
    <property type="entry name" value="Rev_trsase/Diguanyl_cyclase"/>
</dbReference>
<dbReference type="PROSITE" id="PS00550">
    <property type="entry name" value="HEMERYTHRINS"/>
    <property type="match status" value="1"/>
</dbReference>
<dbReference type="InterPro" id="IPR001610">
    <property type="entry name" value="PAC"/>
</dbReference>
<keyword evidence="3" id="KW-0479">Metal-binding</keyword>
<organism evidence="10 11">
    <name type="scientific">Geothrix oryzae</name>
    <dbReference type="NCBI Taxonomy" id="2927975"/>
    <lineage>
        <taxon>Bacteria</taxon>
        <taxon>Pseudomonadati</taxon>
        <taxon>Acidobacteriota</taxon>
        <taxon>Holophagae</taxon>
        <taxon>Holophagales</taxon>
        <taxon>Holophagaceae</taxon>
        <taxon>Geothrix</taxon>
    </lineage>
</organism>
<dbReference type="PROSITE" id="PS50887">
    <property type="entry name" value="GGDEF"/>
    <property type="match status" value="1"/>
</dbReference>
<keyword evidence="6" id="KW-0472">Membrane</keyword>
<evidence type="ECO:0000256" key="6">
    <source>
        <dbReference type="SAM" id="Phobius"/>
    </source>
</evidence>
<dbReference type="Pfam" id="PF00989">
    <property type="entry name" value="PAS"/>
    <property type="match status" value="1"/>
</dbReference>
<feature type="domain" description="GGDEF" evidence="9">
    <location>
        <begin position="563"/>
        <end position="692"/>
    </location>
</feature>
<evidence type="ECO:0000256" key="4">
    <source>
        <dbReference type="ARBA" id="ARBA00023004"/>
    </source>
</evidence>
<dbReference type="SUPFAM" id="SSF47188">
    <property type="entry name" value="Hemerythrin-like"/>
    <property type="match status" value="1"/>
</dbReference>
<gene>
    <name evidence="10" type="ORF">GETHOR_01700</name>
</gene>
<evidence type="ECO:0000256" key="5">
    <source>
        <dbReference type="ARBA" id="ARBA00034247"/>
    </source>
</evidence>
<comment type="catalytic activity">
    <reaction evidence="5">
        <text>2 GTP = 3',3'-c-di-GMP + 2 diphosphate</text>
        <dbReference type="Rhea" id="RHEA:24898"/>
        <dbReference type="ChEBI" id="CHEBI:33019"/>
        <dbReference type="ChEBI" id="CHEBI:37565"/>
        <dbReference type="ChEBI" id="CHEBI:58805"/>
        <dbReference type="EC" id="2.7.7.65"/>
    </reaction>
</comment>
<evidence type="ECO:0000259" key="7">
    <source>
        <dbReference type="PROSITE" id="PS50112"/>
    </source>
</evidence>
<dbReference type="InterPro" id="IPR000700">
    <property type="entry name" value="PAS-assoc_C"/>
</dbReference>
<dbReference type="SUPFAM" id="SSF55785">
    <property type="entry name" value="PYP-like sensor domain (PAS domain)"/>
    <property type="match status" value="1"/>
</dbReference>
<dbReference type="PANTHER" id="PTHR45138:SF9">
    <property type="entry name" value="DIGUANYLATE CYCLASE DGCM-RELATED"/>
    <property type="match status" value="1"/>
</dbReference>
<dbReference type="InterPro" id="IPR012312">
    <property type="entry name" value="Hemerythrin-like"/>
</dbReference>
<dbReference type="Pfam" id="PF09084">
    <property type="entry name" value="NMT1"/>
    <property type="match status" value="1"/>
</dbReference>
<dbReference type="CDD" id="cd01949">
    <property type="entry name" value="GGDEF"/>
    <property type="match status" value="1"/>
</dbReference>
<dbReference type="InterPro" id="IPR029787">
    <property type="entry name" value="Nucleotide_cyclase"/>
</dbReference>
<dbReference type="NCBIfam" id="TIGR00229">
    <property type="entry name" value="sensory_box"/>
    <property type="match status" value="1"/>
</dbReference>
<keyword evidence="6" id="KW-1133">Transmembrane helix</keyword>
<dbReference type="PROSITE" id="PS50113">
    <property type="entry name" value="PAC"/>
    <property type="match status" value="1"/>
</dbReference>
<sequence length="840" mass="93099">MTSPPAATPIPAPRQPEAASGLGRIAAKLRWLVLGAGLGCILMAAPPPESITLQLKWRHQFQFAGYYAAQEKGFYREAGLEVTMLEADPSTDPAREVVAGRAQYGVSNSALLLARQQGLPVVALAVIYQHSPLALLARSGAGIHSVHDLAGRRIMIDRHSDELLAFLRKEGVPVSSLSLQEHRFDPSALLNGEVDAISAYSTDEPYFLDQAGFSYLTFTPRAIGLDFYGDNLFTTEEEIRAHPARVKAFREASLRGWAYAMQHPEEVVDLILARYGGRHGRDHLLYEASQMAPLLQRDLVELGYMHPDRWQRMADAYAQLDLLPTGFPLEGFLYDPGAGDRQARRNLRLMLTLALPIGLVLGAAVLVFLWMNRRLARAIRAQAQMSGGLRESERQFRFIAEHSADVIWTMDLPSGRFTYVSPSVVQLRGYTPEEILAMPVAEALTPESAARVQKILIESLAEWHAGATLPPRVVEVDQPHKDGHLVPTEVVTTLHGDAEGRPTRVLGVSRNITARRRAEEQLRRNLETLEQAASTDLLTHAWNRRHFDAAIEGEMHRSLRYGHPLSMLMLDIDHFKRINDTYGHPEGDRVLMEVADQVRAVIRLSDSLTRWGGEEFIVLMPNTGLANAKALAERIRESLAGCAIEGIGPVTASFGVAEYLPDASRESWLERVDHALYRAKQAGRNRVEADPLQSGIEPRGEHPEGTFLKLAWSASFRSGNPLIDAQHERLFRLSNDLLDAVLSGRDDGDLAALVTKLLSEVAQHFQDEEAILADLGFSGLQEHRQKHAELIGKALDLQQAFQAGTLSSGRLFQFLAQDVVALHMLKADREFFHLTAPPQG</sequence>
<dbReference type="Pfam" id="PF01814">
    <property type="entry name" value="Hemerythrin"/>
    <property type="match status" value="1"/>
</dbReference>
<keyword evidence="6" id="KW-0812">Transmembrane</keyword>
<dbReference type="SMART" id="SM00091">
    <property type="entry name" value="PAS"/>
    <property type="match status" value="1"/>
</dbReference>
<name>A0ABN6UTL7_9BACT</name>
<dbReference type="InterPro" id="IPR000160">
    <property type="entry name" value="GGDEF_dom"/>
</dbReference>
<dbReference type="NCBIfam" id="TIGR02481">
    <property type="entry name" value="hemeryth_dom"/>
    <property type="match status" value="1"/>
</dbReference>
<protein>
    <recommendedName>
        <fullName evidence="2">diguanylate cyclase</fullName>
        <ecNumber evidence="2">2.7.7.65</ecNumber>
    </recommendedName>
</protein>
<evidence type="ECO:0000313" key="10">
    <source>
        <dbReference type="EMBL" id="BDU68069.1"/>
    </source>
</evidence>
<dbReference type="EMBL" id="AP027079">
    <property type="protein sequence ID" value="BDU68069.1"/>
    <property type="molecule type" value="Genomic_DNA"/>
</dbReference>
<dbReference type="InterPro" id="IPR035938">
    <property type="entry name" value="Hemerythrin-like_sf"/>
</dbReference>
<dbReference type="CDD" id="cd12107">
    <property type="entry name" value="Hemerythrin"/>
    <property type="match status" value="1"/>
</dbReference>
<dbReference type="InterPro" id="IPR050469">
    <property type="entry name" value="Diguanylate_Cyclase"/>
</dbReference>
<dbReference type="InterPro" id="IPR035965">
    <property type="entry name" value="PAS-like_dom_sf"/>
</dbReference>
<dbReference type="InterPro" id="IPR016131">
    <property type="entry name" value="Haemerythrin_Fe_BS"/>
</dbReference>